<keyword evidence="2" id="KW-1185">Reference proteome</keyword>
<protein>
    <submittedName>
        <fullName evidence="1">Uncharacterized protein</fullName>
    </submittedName>
</protein>
<organism evidence="1 2">
    <name type="scientific">Larinioides sclopetarius</name>
    <dbReference type="NCBI Taxonomy" id="280406"/>
    <lineage>
        <taxon>Eukaryota</taxon>
        <taxon>Metazoa</taxon>
        <taxon>Ecdysozoa</taxon>
        <taxon>Arthropoda</taxon>
        <taxon>Chelicerata</taxon>
        <taxon>Arachnida</taxon>
        <taxon>Araneae</taxon>
        <taxon>Araneomorphae</taxon>
        <taxon>Entelegynae</taxon>
        <taxon>Araneoidea</taxon>
        <taxon>Araneidae</taxon>
        <taxon>Larinioides</taxon>
    </lineage>
</organism>
<dbReference type="EMBL" id="CAXIEN010000008">
    <property type="protein sequence ID" value="CAL1263389.1"/>
    <property type="molecule type" value="Genomic_DNA"/>
</dbReference>
<gene>
    <name evidence="1" type="ORF">LARSCL_LOCUS1470</name>
</gene>
<dbReference type="AlphaFoldDB" id="A0AAV1YWZ6"/>
<reference evidence="1 2" key="1">
    <citation type="submission" date="2024-04" db="EMBL/GenBank/DDBJ databases">
        <authorList>
            <person name="Rising A."/>
            <person name="Reimegard J."/>
            <person name="Sonavane S."/>
            <person name="Akerstrom W."/>
            <person name="Nylinder S."/>
            <person name="Hedman E."/>
            <person name="Kallberg Y."/>
        </authorList>
    </citation>
    <scope>NUCLEOTIDE SEQUENCE [LARGE SCALE GENOMIC DNA]</scope>
</reference>
<accession>A0AAV1YWZ6</accession>
<evidence type="ECO:0000313" key="1">
    <source>
        <dbReference type="EMBL" id="CAL1263389.1"/>
    </source>
</evidence>
<feature type="non-terminal residue" evidence="1">
    <location>
        <position position="367"/>
    </location>
</feature>
<proteinExistence type="predicted"/>
<name>A0AAV1YWZ6_9ARAC</name>
<comment type="caution">
    <text evidence="1">The sequence shown here is derived from an EMBL/GenBank/DDBJ whole genome shotgun (WGS) entry which is preliminary data.</text>
</comment>
<evidence type="ECO:0000313" key="2">
    <source>
        <dbReference type="Proteomes" id="UP001497382"/>
    </source>
</evidence>
<sequence>MLIENARFHVLAVLPQLKFLDFVLVTENQLKEALLLYPVEKRSASKNKLFLNYDGQHFSSLWETHPPDKEAFVDGLAKGRGFELLLESDKNFRFLHSFPPAATIAEKYRKELSELFDEWHNKGRNYYKQMQEEKANFIKMVKEAENFAANVSGEEEYSYITFTEEIPKKLCFIYQKPISSEQKDQEVEKLKEEYDNELRKTHKNLMSSSCLCLDLVFGLMRTFENEMHLIAQKYLVDIQHIYKEFIKKDEMHILELKQFYSKIFDTGSNFDLEVKNQAGEVIELDPIFLKLMTKKDLVEMVLTMAFTIHSTLLQEKIKRLGASLRNYREDILKSIVENDVLIKQNEKIRNAVLFCNKQKYIMDKLFS</sequence>
<dbReference type="Proteomes" id="UP001497382">
    <property type="component" value="Unassembled WGS sequence"/>
</dbReference>